<evidence type="ECO:0000256" key="2">
    <source>
        <dbReference type="ARBA" id="ARBA00007447"/>
    </source>
</evidence>
<dbReference type="GO" id="GO:0005576">
    <property type="term" value="C:extracellular region"/>
    <property type="evidence" value="ECO:0007669"/>
    <property type="project" value="UniProtKB-SubCell"/>
</dbReference>
<evidence type="ECO:0000256" key="11">
    <source>
        <dbReference type="SAM" id="SignalP"/>
    </source>
</evidence>
<keyword evidence="6 10" id="KW-0064">Aspartyl protease</keyword>
<dbReference type="InterPro" id="IPR032861">
    <property type="entry name" value="TAXi_N"/>
</dbReference>
<dbReference type="Proteomes" id="UP000639772">
    <property type="component" value="Chromosome 12"/>
</dbReference>
<evidence type="ECO:0000313" key="16">
    <source>
        <dbReference type="Proteomes" id="UP000639772"/>
    </source>
</evidence>
<evidence type="ECO:0000256" key="7">
    <source>
        <dbReference type="ARBA" id="ARBA00022801"/>
    </source>
</evidence>
<dbReference type="PROSITE" id="PS51767">
    <property type="entry name" value="PEPTIDASE_A1"/>
    <property type="match status" value="1"/>
</dbReference>
<dbReference type="InterPro" id="IPR032799">
    <property type="entry name" value="TAXi_C"/>
</dbReference>
<comment type="subcellular location">
    <subcellularLocation>
        <location evidence="1">Secreted</location>
    </subcellularLocation>
</comment>
<evidence type="ECO:0000313" key="14">
    <source>
        <dbReference type="EMBL" id="KAG0459694.1"/>
    </source>
</evidence>
<name>A0A835PTZ2_VANPL</name>
<evidence type="ECO:0000313" key="15">
    <source>
        <dbReference type="Proteomes" id="UP000636800"/>
    </source>
</evidence>
<dbReference type="EMBL" id="JADCNL010000012">
    <property type="protein sequence ID" value="KAG0457955.1"/>
    <property type="molecule type" value="Genomic_DNA"/>
</dbReference>
<feature type="signal peptide" evidence="11">
    <location>
        <begin position="1"/>
        <end position="22"/>
    </location>
</feature>
<dbReference type="GO" id="GO:0006508">
    <property type="term" value="P:proteolysis"/>
    <property type="evidence" value="ECO:0007669"/>
    <property type="project" value="UniProtKB-KW"/>
</dbReference>
<proteinExistence type="inferred from homology"/>
<evidence type="ECO:0000256" key="6">
    <source>
        <dbReference type="ARBA" id="ARBA00022750"/>
    </source>
</evidence>
<evidence type="ECO:0000259" key="12">
    <source>
        <dbReference type="PROSITE" id="PS51767"/>
    </source>
</evidence>
<keyword evidence="15" id="KW-1185">Reference proteome</keyword>
<accession>A0A835PTZ2</accession>
<evidence type="ECO:0000313" key="13">
    <source>
        <dbReference type="EMBL" id="KAG0457955.1"/>
    </source>
</evidence>
<dbReference type="FunFam" id="2.40.70.10:FF:000016">
    <property type="entry name" value="Probable aspartic protease At2g35615"/>
    <property type="match status" value="1"/>
</dbReference>
<dbReference type="InterPro" id="IPR051708">
    <property type="entry name" value="Plant_Aspart_Prot_A1"/>
</dbReference>
<dbReference type="InterPro" id="IPR021109">
    <property type="entry name" value="Peptidase_aspartic_dom_sf"/>
</dbReference>
<feature type="active site" evidence="9">
    <location>
        <position position="119"/>
    </location>
</feature>
<evidence type="ECO:0000256" key="5">
    <source>
        <dbReference type="ARBA" id="ARBA00022729"/>
    </source>
</evidence>
<dbReference type="PANTHER" id="PTHR47967">
    <property type="entry name" value="OS07G0603500 PROTEIN-RELATED"/>
    <property type="match status" value="1"/>
</dbReference>
<evidence type="ECO:0000256" key="8">
    <source>
        <dbReference type="ARBA" id="ARBA00023180"/>
    </source>
</evidence>
<dbReference type="InterPro" id="IPR001461">
    <property type="entry name" value="Aspartic_peptidase_A1"/>
</dbReference>
<dbReference type="InterPro" id="IPR034161">
    <property type="entry name" value="Pepsin-like_plant"/>
</dbReference>
<comment type="similarity">
    <text evidence="2 10">Belongs to the peptidase A1 family.</text>
</comment>
<keyword evidence="7 10" id="KW-0378">Hydrolase</keyword>
<gene>
    <name evidence="14" type="ORF">HPP92_022822</name>
    <name evidence="13" type="ORF">HPP92_023112</name>
</gene>
<evidence type="ECO:0000256" key="3">
    <source>
        <dbReference type="ARBA" id="ARBA00022525"/>
    </source>
</evidence>
<dbReference type="AlphaFoldDB" id="A0A835PTZ2"/>
<keyword evidence="4 10" id="KW-0645">Protease</keyword>
<dbReference type="EMBL" id="JADCNM010000012">
    <property type="protein sequence ID" value="KAG0459694.1"/>
    <property type="molecule type" value="Genomic_DNA"/>
</dbReference>
<dbReference type="SUPFAM" id="SSF50630">
    <property type="entry name" value="Acid proteases"/>
    <property type="match status" value="1"/>
</dbReference>
<comment type="caution">
    <text evidence="14">The sequence shown here is derived from an EMBL/GenBank/DDBJ whole genome shotgun (WGS) entry which is preliminary data.</text>
</comment>
<protein>
    <recommendedName>
        <fullName evidence="12">Peptidase A1 domain-containing protein</fullName>
    </recommendedName>
</protein>
<dbReference type="GO" id="GO:0004190">
    <property type="term" value="F:aspartic-type endopeptidase activity"/>
    <property type="evidence" value="ECO:0007669"/>
    <property type="project" value="UniProtKB-KW"/>
</dbReference>
<keyword evidence="8" id="KW-0325">Glycoprotein</keyword>
<keyword evidence="5 11" id="KW-0732">Signal</keyword>
<feature type="chain" id="PRO_5033642911" description="Peptidase A1 domain-containing protein" evidence="11">
    <location>
        <begin position="23"/>
        <end position="453"/>
    </location>
</feature>
<dbReference type="Proteomes" id="UP000636800">
    <property type="component" value="Chromosome 12"/>
</dbReference>
<evidence type="ECO:0000256" key="4">
    <source>
        <dbReference type="ARBA" id="ARBA00022670"/>
    </source>
</evidence>
<dbReference type="Pfam" id="PF14541">
    <property type="entry name" value="TAXi_C"/>
    <property type="match status" value="1"/>
</dbReference>
<dbReference type="PANTHER" id="PTHR47967:SF128">
    <property type="entry name" value="ASPARTIC PROTEINASE CDR1-LIKE"/>
    <property type="match status" value="1"/>
</dbReference>
<dbReference type="Gene3D" id="2.40.70.10">
    <property type="entry name" value="Acid Proteases"/>
    <property type="match status" value="2"/>
</dbReference>
<feature type="domain" description="Peptidase A1" evidence="12">
    <location>
        <begin position="101"/>
        <end position="446"/>
    </location>
</feature>
<evidence type="ECO:0000256" key="1">
    <source>
        <dbReference type="ARBA" id="ARBA00004613"/>
    </source>
</evidence>
<keyword evidence="3" id="KW-0964">Secreted</keyword>
<reference evidence="15 16" key="1">
    <citation type="journal article" date="2020" name="Nat. Food">
        <title>A phased Vanilla planifolia genome enables genetic improvement of flavour and production.</title>
        <authorList>
            <person name="Hasing T."/>
            <person name="Tang H."/>
            <person name="Brym M."/>
            <person name="Khazi F."/>
            <person name="Huang T."/>
            <person name="Chambers A.H."/>
        </authorList>
    </citation>
    <scope>NUCLEOTIDE SEQUENCE [LARGE SCALE GENOMIC DNA]</scope>
    <source>
        <tissue evidence="14">Leaf</tissue>
    </source>
</reference>
<dbReference type="OrthoDB" id="775830at2759"/>
<dbReference type="PRINTS" id="PR00792">
    <property type="entry name" value="PEPSIN"/>
</dbReference>
<dbReference type="InterPro" id="IPR001969">
    <property type="entry name" value="Aspartic_peptidase_AS"/>
</dbReference>
<dbReference type="Pfam" id="PF14543">
    <property type="entry name" value="TAXi_N"/>
    <property type="match status" value="1"/>
</dbReference>
<organism evidence="14 16">
    <name type="scientific">Vanilla planifolia</name>
    <name type="common">Vanilla</name>
    <dbReference type="NCBI Taxonomy" id="51239"/>
    <lineage>
        <taxon>Eukaryota</taxon>
        <taxon>Viridiplantae</taxon>
        <taxon>Streptophyta</taxon>
        <taxon>Embryophyta</taxon>
        <taxon>Tracheophyta</taxon>
        <taxon>Spermatophyta</taxon>
        <taxon>Magnoliopsida</taxon>
        <taxon>Liliopsida</taxon>
        <taxon>Asparagales</taxon>
        <taxon>Orchidaceae</taxon>
        <taxon>Vanilloideae</taxon>
        <taxon>Vanilleae</taxon>
        <taxon>Vanilla</taxon>
    </lineage>
</organism>
<evidence type="ECO:0000256" key="10">
    <source>
        <dbReference type="RuleBase" id="RU000454"/>
    </source>
</evidence>
<dbReference type="FunFam" id="2.40.70.10:FF:000050">
    <property type="entry name" value="Aspartic proteinase CDR1"/>
    <property type="match status" value="1"/>
</dbReference>
<feature type="active site" evidence="9">
    <location>
        <position position="325"/>
    </location>
</feature>
<dbReference type="CDD" id="cd05476">
    <property type="entry name" value="pepsin_A_like_plant"/>
    <property type="match status" value="1"/>
</dbReference>
<dbReference type="PROSITE" id="PS00141">
    <property type="entry name" value="ASP_PROTEASE"/>
    <property type="match status" value="2"/>
</dbReference>
<dbReference type="InterPro" id="IPR033121">
    <property type="entry name" value="PEPTIDASE_A1"/>
</dbReference>
<sequence length="453" mass="47722">MAPSGLSRLLVGFLLAILSAAALLPMLALGGGGFTVELIHRDSTKSPLYDPESTPSSRIRAAAERSRARADYFREAIRKAKSKDDSSDNFYSEIFSNSYEYLMSFYLGTPAKKIDAVADTGSDLIWVQCSPCDECYPQNAPFFNPQNSSTYKPISCNTDSCSILPQNSCGPDSQCEYSYGYGDGSLVDGFLATETLGFDSDGGSPVQIPTTIFGCTHKSNGTFDKKDAGLVGLGGGKLSLIRQLGSVIESRFSYCLPSYDQTSATSKLNFGSSAVVSGSNAVSTPLIPGTPDTFYFLNLDQIDVAGKSVSVGNAGSSGQGNIIIDSGTTFTMIDDNTLQSVESNVKSSVSLPQVQDPNGIFSLCFDVSGVGAGSNASFPDITFQFSGRSSVVLHQSNAFVESSQNVLCLAIVSSGAPGSGINIFGNIAQQNFHIGYDLDGKKLTLAPADCANL</sequence>
<evidence type="ECO:0000256" key="9">
    <source>
        <dbReference type="PIRSR" id="PIRSR601461-1"/>
    </source>
</evidence>